<dbReference type="EMBL" id="BJXU01000103">
    <property type="protein sequence ID" value="GEN24674.1"/>
    <property type="molecule type" value="Genomic_DNA"/>
</dbReference>
<dbReference type="Gene3D" id="3.90.960.10">
    <property type="entry name" value="YbaK/aminoacyl-tRNA synthetase-associated domain"/>
    <property type="match status" value="1"/>
</dbReference>
<keyword evidence="3" id="KW-1185">Reference proteome</keyword>
<sequence length="199" mass="22095">MICVRHPNIQQARYAWEYGVLLATPGGTAFDRSAPAAEGGNVMAMPMTIREYLRACDIDYEEVSHPRAVSTSRIAEVSHVGGDQLAKAIMLHGEAGYRVAVVPSTCDADLNVLSQMVHEELELATEDEVRREFNDCDPGAAIPVGQAYGLQVYLDDQLRHQPDIYFEAGDHETLVHMSGTDFDRLMADSRHGLFSRPRY</sequence>
<gene>
    <name evidence="2" type="ORF">HCU01_26230</name>
</gene>
<dbReference type="InterPro" id="IPR007214">
    <property type="entry name" value="YbaK/aa-tRNA-synth-assoc-dom"/>
</dbReference>
<protein>
    <submittedName>
        <fullName evidence="2">Aminoacyl-tRNA deacylase</fullName>
    </submittedName>
</protein>
<accession>A0ABQ0WGB3</accession>
<reference evidence="2 3" key="1">
    <citation type="submission" date="2019-07" db="EMBL/GenBank/DDBJ databases">
        <title>Whole genome shotgun sequence of Halomonas cupida NBRC 102219.</title>
        <authorList>
            <person name="Hosoyama A."/>
            <person name="Uohara A."/>
            <person name="Ohji S."/>
            <person name="Ichikawa N."/>
        </authorList>
    </citation>
    <scope>NUCLEOTIDE SEQUENCE [LARGE SCALE GENOMIC DNA]</scope>
    <source>
        <strain evidence="2 3">NBRC 102219</strain>
    </source>
</reference>
<dbReference type="Proteomes" id="UP000321726">
    <property type="component" value="Unassembled WGS sequence"/>
</dbReference>
<dbReference type="InterPro" id="IPR036754">
    <property type="entry name" value="YbaK/aa-tRNA-synt-asso_dom_sf"/>
</dbReference>
<dbReference type="CDD" id="cd04332">
    <property type="entry name" value="YbaK_like"/>
    <property type="match status" value="1"/>
</dbReference>
<name>A0ABQ0WGB3_9GAMM</name>
<dbReference type="Pfam" id="PF04073">
    <property type="entry name" value="tRNA_edit"/>
    <property type="match status" value="1"/>
</dbReference>
<evidence type="ECO:0000313" key="3">
    <source>
        <dbReference type="Proteomes" id="UP000321726"/>
    </source>
</evidence>
<comment type="caution">
    <text evidence="2">The sequence shown here is derived from an EMBL/GenBank/DDBJ whole genome shotgun (WGS) entry which is preliminary data.</text>
</comment>
<evidence type="ECO:0000259" key="1">
    <source>
        <dbReference type="Pfam" id="PF04073"/>
    </source>
</evidence>
<organism evidence="2 3">
    <name type="scientific">Halomonas cupida</name>
    <dbReference type="NCBI Taxonomy" id="44933"/>
    <lineage>
        <taxon>Bacteria</taxon>
        <taxon>Pseudomonadati</taxon>
        <taxon>Pseudomonadota</taxon>
        <taxon>Gammaproteobacteria</taxon>
        <taxon>Oceanospirillales</taxon>
        <taxon>Halomonadaceae</taxon>
        <taxon>Halomonas</taxon>
    </lineage>
</organism>
<evidence type="ECO:0000313" key="2">
    <source>
        <dbReference type="EMBL" id="GEN24674.1"/>
    </source>
</evidence>
<feature type="domain" description="YbaK/aminoacyl-tRNA synthetase-associated" evidence="1">
    <location>
        <begin position="65"/>
        <end position="184"/>
    </location>
</feature>
<proteinExistence type="predicted"/>
<dbReference type="SUPFAM" id="SSF55826">
    <property type="entry name" value="YbaK/ProRS associated domain"/>
    <property type="match status" value="1"/>
</dbReference>